<keyword evidence="3" id="KW-0560">Oxidoreductase</keyword>
<evidence type="ECO:0000256" key="2">
    <source>
        <dbReference type="ARBA" id="ARBA00022827"/>
    </source>
</evidence>
<dbReference type="Gene3D" id="3.50.50.60">
    <property type="entry name" value="FAD/NAD(P)-binding domain"/>
    <property type="match status" value="1"/>
</dbReference>
<dbReference type="InterPro" id="IPR036188">
    <property type="entry name" value="FAD/NAD-bd_sf"/>
</dbReference>
<protein>
    <recommendedName>
        <fullName evidence="4">FAD-binding domain-containing protein</fullName>
    </recommendedName>
</protein>
<dbReference type="OrthoDB" id="417877at2759"/>
<sequence length="457" mass="50116">MSKGLRIAIVGGGITGLASAIALSKEAPDVQVDIYEATSNFSTVGAGIGMWPRIWEVMETLDLADAFMRHQVVTPGIDTYFKYRLSNRSPGVSAGDTPVGVMTYHRADVLKVLLDNVPSHYGRHFSKRLETYEDDPSLGAIDLRFTDGTSATCDVLLGTDGIKSAVRRTMYTQLAEKARCEAAPEEEVQKLLRHIEPTWSGEAVYRSIISREDLESKFADHPSLTGPTVYMAEHSLVITYPISQGQAFSAGGFRGFLGKARSTYEGPWVRDATQDELRAEFAGYEPAAQAILDLMANSSMWSINIVDSLPTYVSGRVALLGDAAHAMRPHQGSGAGQGIEDGLVLASLLGSELITPDTIAMALQAYDQVRRPFAQMVLDHSREMGELCYLERPWGNFREDLATISDYALSSQAHEIKQAFETSLKDLFGWAWYESALPQRQQAVEIFTDKAKQGLTG</sequence>
<dbReference type="HOGENOM" id="CLU_009665_6_3_1"/>
<dbReference type="SUPFAM" id="SSF51905">
    <property type="entry name" value="FAD/NAD(P)-binding domain"/>
    <property type="match status" value="1"/>
</dbReference>
<evidence type="ECO:0000256" key="1">
    <source>
        <dbReference type="ARBA" id="ARBA00022630"/>
    </source>
</evidence>
<evidence type="ECO:0000259" key="4">
    <source>
        <dbReference type="Pfam" id="PF01494"/>
    </source>
</evidence>
<dbReference type="GO" id="GO:0016491">
    <property type="term" value="F:oxidoreductase activity"/>
    <property type="evidence" value="ECO:0007669"/>
    <property type="project" value="UniProtKB-KW"/>
</dbReference>
<reference evidence="5 6" key="1">
    <citation type="journal article" date="2012" name="Proc. Natl. Acad. Sci. U.S.A.">
        <title>Comparative genomics of Ceriporiopsis subvermispora and Phanerochaete chrysosporium provide insight into selective ligninolysis.</title>
        <authorList>
            <person name="Fernandez-Fueyo E."/>
            <person name="Ruiz-Duenas F.J."/>
            <person name="Ferreira P."/>
            <person name="Floudas D."/>
            <person name="Hibbett D.S."/>
            <person name="Canessa P."/>
            <person name="Larrondo L.F."/>
            <person name="James T.Y."/>
            <person name="Seelenfreund D."/>
            <person name="Lobos S."/>
            <person name="Polanco R."/>
            <person name="Tello M."/>
            <person name="Honda Y."/>
            <person name="Watanabe T."/>
            <person name="Watanabe T."/>
            <person name="Ryu J.S."/>
            <person name="Kubicek C.P."/>
            <person name="Schmoll M."/>
            <person name="Gaskell J."/>
            <person name="Hammel K.E."/>
            <person name="St John F.J."/>
            <person name="Vanden Wymelenberg A."/>
            <person name="Sabat G."/>
            <person name="Splinter BonDurant S."/>
            <person name="Syed K."/>
            <person name="Yadav J.S."/>
            <person name="Doddapaneni H."/>
            <person name="Subramanian V."/>
            <person name="Lavin J.L."/>
            <person name="Oguiza J.A."/>
            <person name="Perez G."/>
            <person name="Pisabarro A.G."/>
            <person name="Ramirez L."/>
            <person name="Santoyo F."/>
            <person name="Master E."/>
            <person name="Coutinho P.M."/>
            <person name="Henrissat B."/>
            <person name="Lombard V."/>
            <person name="Magnuson J.K."/>
            <person name="Kuees U."/>
            <person name="Hori C."/>
            <person name="Igarashi K."/>
            <person name="Samejima M."/>
            <person name="Held B.W."/>
            <person name="Barry K.W."/>
            <person name="LaButti K.M."/>
            <person name="Lapidus A."/>
            <person name="Lindquist E.A."/>
            <person name="Lucas S.M."/>
            <person name="Riley R."/>
            <person name="Salamov A.A."/>
            <person name="Hoffmeister D."/>
            <person name="Schwenk D."/>
            <person name="Hadar Y."/>
            <person name="Yarden O."/>
            <person name="de Vries R.P."/>
            <person name="Wiebenga A."/>
            <person name="Stenlid J."/>
            <person name="Eastwood D."/>
            <person name="Grigoriev I.V."/>
            <person name="Berka R.M."/>
            <person name="Blanchette R.A."/>
            <person name="Kersten P."/>
            <person name="Martinez A.T."/>
            <person name="Vicuna R."/>
            <person name="Cullen D."/>
        </authorList>
    </citation>
    <scope>NUCLEOTIDE SEQUENCE [LARGE SCALE GENOMIC DNA]</scope>
    <source>
        <strain evidence="5 6">B</strain>
    </source>
</reference>
<accession>M2QZW0</accession>
<proteinExistence type="predicted"/>
<evidence type="ECO:0000313" key="6">
    <source>
        <dbReference type="Proteomes" id="UP000016930"/>
    </source>
</evidence>
<dbReference type="EMBL" id="KB445796">
    <property type="protein sequence ID" value="EMD37795.1"/>
    <property type="molecule type" value="Genomic_DNA"/>
</dbReference>
<dbReference type="STRING" id="914234.M2QZW0"/>
<dbReference type="InterPro" id="IPR051104">
    <property type="entry name" value="FAD_monoxygenase"/>
</dbReference>
<evidence type="ECO:0000313" key="5">
    <source>
        <dbReference type="EMBL" id="EMD37795.1"/>
    </source>
</evidence>
<name>M2QZW0_CERS8</name>
<keyword evidence="1" id="KW-0285">Flavoprotein</keyword>
<feature type="domain" description="FAD-binding" evidence="4">
    <location>
        <begin position="7"/>
        <end position="178"/>
    </location>
</feature>
<keyword evidence="2" id="KW-0274">FAD</keyword>
<dbReference type="GO" id="GO:0044550">
    <property type="term" value="P:secondary metabolite biosynthetic process"/>
    <property type="evidence" value="ECO:0007669"/>
    <property type="project" value="TreeGrafter"/>
</dbReference>
<evidence type="ECO:0000256" key="3">
    <source>
        <dbReference type="ARBA" id="ARBA00023002"/>
    </source>
</evidence>
<dbReference type="GO" id="GO:0071949">
    <property type="term" value="F:FAD binding"/>
    <property type="evidence" value="ECO:0007669"/>
    <property type="project" value="InterPro"/>
</dbReference>
<dbReference type="Proteomes" id="UP000016930">
    <property type="component" value="Unassembled WGS sequence"/>
</dbReference>
<dbReference type="SUPFAM" id="SSF54373">
    <property type="entry name" value="FAD-linked reductases, C-terminal domain"/>
    <property type="match status" value="1"/>
</dbReference>
<dbReference type="PANTHER" id="PTHR46720:SF3">
    <property type="entry name" value="FAD-BINDING DOMAIN-CONTAINING PROTEIN-RELATED"/>
    <property type="match status" value="1"/>
</dbReference>
<dbReference type="Pfam" id="PF01494">
    <property type="entry name" value="FAD_binding_3"/>
    <property type="match status" value="2"/>
</dbReference>
<gene>
    <name evidence="5" type="ORF">CERSUDRAFT_114455</name>
</gene>
<keyword evidence="6" id="KW-1185">Reference proteome</keyword>
<dbReference type="PANTHER" id="PTHR46720">
    <property type="entry name" value="HYDROXYLASE, PUTATIVE (AFU_ORTHOLOGUE AFUA_3G01460)-RELATED"/>
    <property type="match status" value="1"/>
</dbReference>
<dbReference type="InterPro" id="IPR002938">
    <property type="entry name" value="FAD-bd"/>
</dbReference>
<feature type="domain" description="FAD-binding" evidence="4">
    <location>
        <begin position="308"/>
        <end position="380"/>
    </location>
</feature>
<dbReference type="PRINTS" id="PR00420">
    <property type="entry name" value="RNGMNOXGNASE"/>
</dbReference>
<organism evidence="5 6">
    <name type="scientific">Ceriporiopsis subvermispora (strain B)</name>
    <name type="common">White-rot fungus</name>
    <name type="synonym">Gelatoporia subvermispora</name>
    <dbReference type="NCBI Taxonomy" id="914234"/>
    <lineage>
        <taxon>Eukaryota</taxon>
        <taxon>Fungi</taxon>
        <taxon>Dikarya</taxon>
        <taxon>Basidiomycota</taxon>
        <taxon>Agaricomycotina</taxon>
        <taxon>Agaricomycetes</taxon>
        <taxon>Polyporales</taxon>
        <taxon>Gelatoporiaceae</taxon>
        <taxon>Gelatoporia</taxon>
    </lineage>
</organism>
<dbReference type="AlphaFoldDB" id="M2QZW0"/>